<evidence type="ECO:0000313" key="2">
    <source>
        <dbReference type="WBParaSite" id="mrna-Wban_00409"/>
    </source>
</evidence>
<sequence>MALEAALFISFALVGKAYKNPYKLICMPSVVKAAEPNPYYDKMLHYASQFILIECSNKPLFIPLPLVKFLWKLILSKLNRLIFDARWPSNKTKDMHAIMITDLLIKFRSAPLYLISRKPSLL</sequence>
<accession>A0AAF5PGN1</accession>
<reference evidence="2" key="3">
    <citation type="submission" date="2024-02" db="UniProtKB">
        <authorList>
            <consortium name="WormBaseParasite"/>
        </authorList>
    </citation>
    <scope>IDENTIFICATION</scope>
    <source>
        <strain evidence="2">pt0022</strain>
    </source>
</reference>
<dbReference type="AlphaFoldDB" id="A0AAF5PGN1"/>
<dbReference type="WBParaSite" id="mrna-Wban_00409">
    <property type="protein sequence ID" value="mrna-Wban_00409"/>
    <property type="gene ID" value="Wban_00409"/>
</dbReference>
<organism evidence="1 2">
    <name type="scientific">Wuchereria bancrofti</name>
    <dbReference type="NCBI Taxonomy" id="6293"/>
    <lineage>
        <taxon>Eukaryota</taxon>
        <taxon>Metazoa</taxon>
        <taxon>Ecdysozoa</taxon>
        <taxon>Nematoda</taxon>
        <taxon>Chromadorea</taxon>
        <taxon>Rhabditida</taxon>
        <taxon>Spirurina</taxon>
        <taxon>Spiruromorpha</taxon>
        <taxon>Filarioidea</taxon>
        <taxon>Onchocercidae</taxon>
        <taxon>Wuchereria</taxon>
    </lineage>
</organism>
<reference evidence="1" key="2">
    <citation type="journal article" date="2016" name="Mol. Ecol.">
        <title>Population genomics of the filarial nematode parasite Wuchereria bancrofti from mosquitoes.</title>
        <authorList>
            <person name="Small S.T."/>
            <person name="Reimer L.J."/>
            <person name="Tisch D.J."/>
            <person name="King C.L."/>
            <person name="Christensen B.M."/>
            <person name="Siba P.M."/>
            <person name="Kazura J.W."/>
            <person name="Serre D."/>
            <person name="Zimmerman P.A."/>
        </authorList>
    </citation>
    <scope>NUCLEOTIDE SEQUENCE</scope>
    <source>
        <strain evidence="1">pt0022</strain>
    </source>
</reference>
<protein>
    <submittedName>
        <fullName evidence="2">Uncharacterized protein</fullName>
    </submittedName>
</protein>
<evidence type="ECO:0000313" key="1">
    <source>
        <dbReference type="Proteomes" id="UP000093561"/>
    </source>
</evidence>
<name>A0AAF5PGN1_WUCBA</name>
<reference evidence="1" key="1">
    <citation type="submission" date="2015-03" db="EMBL/GenBank/DDBJ databases">
        <title>Wuchereria bancrofti Genome Sequencing Papua New Guinea Strain.</title>
        <authorList>
            <person name="Small S.T."/>
            <person name="Serre D."/>
            <person name="Zimmerman P.A."/>
        </authorList>
    </citation>
    <scope>NUCLEOTIDE SEQUENCE [LARGE SCALE GENOMIC DNA]</scope>
    <source>
        <strain evidence="1">pt0022</strain>
    </source>
</reference>
<proteinExistence type="predicted"/>
<dbReference type="Proteomes" id="UP000093561">
    <property type="component" value="Unassembled WGS sequence"/>
</dbReference>